<keyword evidence="1" id="KW-0812">Transmembrane</keyword>
<feature type="domain" description="Protein FecR C-terminal" evidence="3">
    <location>
        <begin position="206"/>
        <end position="274"/>
    </location>
</feature>
<keyword evidence="1" id="KW-0472">Membrane</keyword>
<dbReference type="STRING" id="536979.SAMN04488055_0083"/>
<dbReference type="Proteomes" id="UP000185003">
    <property type="component" value="Unassembled WGS sequence"/>
</dbReference>
<evidence type="ECO:0000313" key="5">
    <source>
        <dbReference type="Proteomes" id="UP000185003"/>
    </source>
</evidence>
<evidence type="ECO:0000259" key="2">
    <source>
        <dbReference type="Pfam" id="PF04773"/>
    </source>
</evidence>
<dbReference type="GO" id="GO:0016989">
    <property type="term" value="F:sigma factor antagonist activity"/>
    <property type="evidence" value="ECO:0007669"/>
    <property type="project" value="TreeGrafter"/>
</dbReference>
<dbReference type="PANTHER" id="PTHR30273">
    <property type="entry name" value="PERIPLASMIC SIGNAL SENSOR AND SIGMA FACTOR ACTIVATOR FECR-RELATED"/>
    <property type="match status" value="1"/>
</dbReference>
<dbReference type="EMBL" id="FSRA01000001">
    <property type="protein sequence ID" value="SIN64555.1"/>
    <property type="molecule type" value="Genomic_DNA"/>
</dbReference>
<protein>
    <submittedName>
        <fullName evidence="4">Ferric-dicitrate binding protein FerR, regulates iron transport through sigma-19</fullName>
    </submittedName>
</protein>
<dbReference type="PIRSF" id="PIRSF018266">
    <property type="entry name" value="FecR"/>
    <property type="match status" value="1"/>
</dbReference>
<gene>
    <name evidence="4" type="ORF">SAMN04488055_0083</name>
</gene>
<feature type="domain" description="FecR protein" evidence="2">
    <location>
        <begin position="68"/>
        <end position="150"/>
    </location>
</feature>
<evidence type="ECO:0000313" key="4">
    <source>
        <dbReference type="EMBL" id="SIN64555.1"/>
    </source>
</evidence>
<sequence length="276" mass="31166">MNAANKQFRRPRLPLYMKKRRNWQPVALALIMVMLIASGVLYYTASRHHTSSSILETGRQYTVYQCPYGERKTITLADSTTVLLNSRSSLYVPADYPKSGRNVILDGEAFFRVHNMGNEAFVLTTDKLKTVSAEGTFRMRSLEKQSGATFYLLSGAALVTKSYHSTTDNQPENLLGGEMILANKDIDLMEKETFPLAEQQDCLEGKLVFNNTPVHTVFKKIEDWFGVEMVVQGRDTPPQGISGVFHSDSLQDMLKALGDSVDFSYRITREKVVIRF</sequence>
<proteinExistence type="predicted"/>
<reference evidence="4 5" key="1">
    <citation type="submission" date="2016-11" db="EMBL/GenBank/DDBJ databases">
        <authorList>
            <person name="Jaros S."/>
            <person name="Januszkiewicz K."/>
            <person name="Wedrychowicz H."/>
        </authorList>
    </citation>
    <scope>NUCLEOTIDE SEQUENCE [LARGE SCALE GENOMIC DNA]</scope>
    <source>
        <strain evidence="4 5">DSM 24787</strain>
    </source>
</reference>
<dbReference type="Gene3D" id="3.55.50.30">
    <property type="match status" value="1"/>
</dbReference>
<feature type="transmembrane region" description="Helical" evidence="1">
    <location>
        <begin position="26"/>
        <end position="45"/>
    </location>
</feature>
<name>A0A1N6D199_9BACT</name>
<dbReference type="PANTHER" id="PTHR30273:SF2">
    <property type="entry name" value="PROTEIN FECR"/>
    <property type="match status" value="1"/>
</dbReference>
<accession>A0A1N6D199</accession>
<keyword evidence="1" id="KW-1133">Transmembrane helix</keyword>
<dbReference type="InterPro" id="IPR032508">
    <property type="entry name" value="FecR_C"/>
</dbReference>
<evidence type="ECO:0000259" key="3">
    <source>
        <dbReference type="Pfam" id="PF16344"/>
    </source>
</evidence>
<organism evidence="4 5">
    <name type="scientific">Chitinophaga niabensis</name>
    <dbReference type="NCBI Taxonomy" id="536979"/>
    <lineage>
        <taxon>Bacteria</taxon>
        <taxon>Pseudomonadati</taxon>
        <taxon>Bacteroidota</taxon>
        <taxon>Chitinophagia</taxon>
        <taxon>Chitinophagales</taxon>
        <taxon>Chitinophagaceae</taxon>
        <taxon>Chitinophaga</taxon>
    </lineage>
</organism>
<keyword evidence="5" id="KW-1185">Reference proteome</keyword>
<dbReference type="InterPro" id="IPR006860">
    <property type="entry name" value="FecR"/>
</dbReference>
<dbReference type="AlphaFoldDB" id="A0A1N6D199"/>
<dbReference type="Pfam" id="PF16344">
    <property type="entry name" value="FecR_C"/>
    <property type="match status" value="1"/>
</dbReference>
<dbReference type="Pfam" id="PF04773">
    <property type="entry name" value="FecR"/>
    <property type="match status" value="1"/>
</dbReference>
<evidence type="ECO:0000256" key="1">
    <source>
        <dbReference type="SAM" id="Phobius"/>
    </source>
</evidence>
<dbReference type="Gene3D" id="2.60.120.1440">
    <property type="match status" value="1"/>
</dbReference>
<dbReference type="InterPro" id="IPR012373">
    <property type="entry name" value="Ferrdict_sens_TM"/>
</dbReference>